<name>A0ABW1RX67_9LACO</name>
<dbReference type="Proteomes" id="UP001596282">
    <property type="component" value="Unassembled WGS sequence"/>
</dbReference>
<reference evidence="2" key="1">
    <citation type="journal article" date="2019" name="Int. J. Syst. Evol. Microbiol.">
        <title>The Global Catalogue of Microorganisms (GCM) 10K type strain sequencing project: providing services to taxonomists for standard genome sequencing and annotation.</title>
        <authorList>
            <consortium name="The Broad Institute Genomics Platform"/>
            <consortium name="The Broad Institute Genome Sequencing Center for Infectious Disease"/>
            <person name="Wu L."/>
            <person name="Ma J."/>
        </authorList>
    </citation>
    <scope>NUCLEOTIDE SEQUENCE [LARGE SCALE GENOMIC DNA]</scope>
    <source>
        <strain evidence="2">CCM 8933</strain>
    </source>
</reference>
<dbReference type="InterPro" id="IPR037026">
    <property type="entry name" value="Vgr_OB-fold_dom_sf"/>
</dbReference>
<dbReference type="EMBL" id="JBHSSC010000005">
    <property type="protein sequence ID" value="MFC6180027.1"/>
    <property type="molecule type" value="Genomic_DNA"/>
</dbReference>
<proteinExistence type="predicted"/>
<dbReference type="Gene3D" id="2.40.50.230">
    <property type="entry name" value="Gp5 N-terminal domain"/>
    <property type="match status" value="1"/>
</dbReference>
<organism evidence="1 2">
    <name type="scientific">Lactiplantibacillus daowaiensis</name>
    <dbReference type="NCBI Taxonomy" id="2559918"/>
    <lineage>
        <taxon>Bacteria</taxon>
        <taxon>Bacillati</taxon>
        <taxon>Bacillota</taxon>
        <taxon>Bacilli</taxon>
        <taxon>Lactobacillales</taxon>
        <taxon>Lactobacillaceae</taxon>
        <taxon>Lactiplantibacillus</taxon>
    </lineage>
</organism>
<keyword evidence="2" id="KW-1185">Reference proteome</keyword>
<gene>
    <name evidence="1" type="ORF">ACFP5Y_02045</name>
</gene>
<sequence length="135" mass="15232">MPKKVSDPKNKLSDFLTEELIPMIQAAINCHIVGRVISYDKSRHVCDVQPLPLQSDKDKRAALTECVVPASIWQTDEAMVALKAPDYKKMKVGSVVWIGYCDREMDNWTGSSNYQLESKRMHSLQDPVVEAVVKP</sequence>
<protein>
    <submittedName>
        <fullName evidence="1">Gp138 family membrane-puncturing spike protein</fullName>
    </submittedName>
</protein>
<accession>A0ABW1RX67</accession>
<dbReference type="RefSeq" id="WP_137628191.1">
    <property type="nucleotide sequence ID" value="NZ_BJDJ01000006.1"/>
</dbReference>
<comment type="caution">
    <text evidence="1">The sequence shown here is derived from an EMBL/GenBank/DDBJ whole genome shotgun (WGS) entry which is preliminary data.</text>
</comment>
<evidence type="ECO:0000313" key="1">
    <source>
        <dbReference type="EMBL" id="MFC6180027.1"/>
    </source>
</evidence>
<evidence type="ECO:0000313" key="2">
    <source>
        <dbReference type="Proteomes" id="UP001596282"/>
    </source>
</evidence>